<comment type="caution">
    <text evidence="1">The sequence shown here is derived from an EMBL/GenBank/DDBJ whole genome shotgun (WGS) entry which is preliminary data.</text>
</comment>
<dbReference type="EMBL" id="QGKY02001015">
    <property type="protein sequence ID" value="KAF2576358.1"/>
    <property type="molecule type" value="Genomic_DNA"/>
</dbReference>
<reference evidence="2" key="2">
    <citation type="submission" date="2019-12" db="EMBL/GenBank/DDBJ databases">
        <authorList>
            <person name="Studholme D.J."/>
            <person name="Sarris P."/>
        </authorList>
    </citation>
    <scope>NUCLEOTIDE SEQUENCE</scope>
    <source>
        <strain evidence="2">PFS-1207/04</strain>
        <tissue evidence="2">Leaf</tissue>
    </source>
</reference>
<organism evidence="1">
    <name type="scientific">Brassica cretica</name>
    <name type="common">Mustard</name>
    <dbReference type="NCBI Taxonomy" id="69181"/>
    <lineage>
        <taxon>Eukaryota</taxon>
        <taxon>Viridiplantae</taxon>
        <taxon>Streptophyta</taxon>
        <taxon>Embryophyta</taxon>
        <taxon>Tracheophyta</taxon>
        <taxon>Spermatophyta</taxon>
        <taxon>Magnoliopsida</taxon>
        <taxon>eudicotyledons</taxon>
        <taxon>Gunneridae</taxon>
        <taxon>Pentapetalae</taxon>
        <taxon>rosids</taxon>
        <taxon>malvids</taxon>
        <taxon>Brassicales</taxon>
        <taxon>Brassicaceae</taxon>
        <taxon>Brassiceae</taxon>
        <taxon>Brassica</taxon>
    </lineage>
</organism>
<proteinExistence type="predicted"/>
<evidence type="ECO:0000313" key="1">
    <source>
        <dbReference type="EMBL" id="KAF2576358.1"/>
    </source>
</evidence>
<accession>A0A8S9J2R4</accession>
<dbReference type="Proteomes" id="UP000266723">
    <property type="component" value="Unassembled WGS sequence"/>
</dbReference>
<protein>
    <submittedName>
        <fullName evidence="1">Uncharacterized protein</fullName>
    </submittedName>
</protein>
<evidence type="ECO:0000313" key="2">
    <source>
        <dbReference type="EMBL" id="KAF3564239.1"/>
    </source>
</evidence>
<reference evidence="2 3" key="3">
    <citation type="journal article" date="2020" name="BMC Genomics">
        <title>Intraspecific diversification of the crop wild relative Brassica cretica Lam. using demographic model selection.</title>
        <authorList>
            <person name="Kioukis A."/>
            <person name="Michalopoulou V.A."/>
            <person name="Briers L."/>
            <person name="Pirintsos S."/>
            <person name="Studholme D.J."/>
            <person name="Pavlidis P."/>
            <person name="Sarris P.F."/>
        </authorList>
    </citation>
    <scope>NUCLEOTIDE SEQUENCE [LARGE SCALE GENOMIC DNA]</scope>
    <source>
        <strain evidence="3">cv. PFS-1207/04</strain>
        <strain evidence="2">PFS-1207/04</strain>
    </source>
</reference>
<keyword evidence="3" id="KW-1185">Reference proteome</keyword>
<reference evidence="1" key="1">
    <citation type="submission" date="2019-12" db="EMBL/GenBank/DDBJ databases">
        <title>Genome sequencing and annotation of Brassica cretica.</title>
        <authorList>
            <person name="Studholme D.J."/>
            <person name="Sarris P.F."/>
        </authorList>
    </citation>
    <scope>NUCLEOTIDE SEQUENCE</scope>
    <source>
        <strain evidence="1">PFS-102/07</strain>
        <tissue evidence="1">Leaf</tissue>
    </source>
</reference>
<evidence type="ECO:0000313" key="3">
    <source>
        <dbReference type="Proteomes" id="UP000266723"/>
    </source>
</evidence>
<name>A0A8S9J2R4_BRACR</name>
<dbReference type="EMBL" id="QGKV02000759">
    <property type="protein sequence ID" value="KAF3564239.1"/>
    <property type="molecule type" value="Genomic_DNA"/>
</dbReference>
<sequence length="64" mass="7470">MNTEYQHEEEDDLTPNLTCFSHPFKNFLEYKLKESSTAFAHGVSPRTLCVTRQNAENIPWVLLK</sequence>
<gene>
    <name evidence="2" type="ORF">DY000_02013758</name>
    <name evidence="1" type="ORF">F2Q70_00002348</name>
</gene>
<dbReference type="AlphaFoldDB" id="A0A8S9J2R4"/>